<dbReference type="GeneTree" id="ENSGT00940000177920"/>
<dbReference type="Ensembl" id="ENSMMDT00005044595.1">
    <property type="protein sequence ID" value="ENSMMDP00005043717.1"/>
    <property type="gene ID" value="ENSMMDG00005020089.1"/>
</dbReference>
<evidence type="ECO:0000313" key="2">
    <source>
        <dbReference type="Proteomes" id="UP000472263"/>
    </source>
</evidence>
<evidence type="ECO:0000313" key="1">
    <source>
        <dbReference type="Ensembl" id="ENSMMDP00005043717.1"/>
    </source>
</evidence>
<reference evidence="1" key="1">
    <citation type="submission" date="2019-06" db="EMBL/GenBank/DDBJ databases">
        <authorList>
            <consortium name="Wellcome Sanger Institute Data Sharing"/>
        </authorList>
    </citation>
    <scope>NUCLEOTIDE SEQUENCE [LARGE SCALE GENOMIC DNA]</scope>
</reference>
<dbReference type="InParanoid" id="A0A667ZS90"/>
<proteinExistence type="predicted"/>
<dbReference type="Proteomes" id="UP000472263">
    <property type="component" value="Chromosome 15"/>
</dbReference>
<sequence>METFSRLAAPATEKIRQLQKIVQDIKKNDGSLLNKIRRLKSKPLPKVPARDYHGKHWPFF</sequence>
<reference evidence="1" key="3">
    <citation type="submission" date="2025-09" db="UniProtKB">
        <authorList>
            <consortium name="Ensembl"/>
        </authorList>
    </citation>
    <scope>IDENTIFICATION</scope>
</reference>
<keyword evidence="2" id="KW-1185">Reference proteome</keyword>
<name>A0A667ZS90_9TELE</name>
<reference evidence="1" key="2">
    <citation type="submission" date="2025-08" db="UniProtKB">
        <authorList>
            <consortium name="Ensembl"/>
        </authorList>
    </citation>
    <scope>IDENTIFICATION</scope>
</reference>
<organism evidence="1 2">
    <name type="scientific">Myripristis murdjan</name>
    <name type="common">pinecone soldierfish</name>
    <dbReference type="NCBI Taxonomy" id="586833"/>
    <lineage>
        <taxon>Eukaryota</taxon>
        <taxon>Metazoa</taxon>
        <taxon>Chordata</taxon>
        <taxon>Craniata</taxon>
        <taxon>Vertebrata</taxon>
        <taxon>Euteleostomi</taxon>
        <taxon>Actinopterygii</taxon>
        <taxon>Neopterygii</taxon>
        <taxon>Teleostei</taxon>
        <taxon>Neoteleostei</taxon>
        <taxon>Acanthomorphata</taxon>
        <taxon>Holocentriformes</taxon>
        <taxon>Holocentridae</taxon>
        <taxon>Myripristis</taxon>
    </lineage>
</organism>
<dbReference type="AlphaFoldDB" id="A0A667ZS90"/>
<accession>A0A667ZS90</accession>
<protein>
    <submittedName>
        <fullName evidence="1">Uncharacterized protein</fullName>
    </submittedName>
</protein>